<evidence type="ECO:0000256" key="2">
    <source>
        <dbReference type="ARBA" id="ARBA00022729"/>
    </source>
</evidence>
<evidence type="ECO:0000256" key="4">
    <source>
        <dbReference type="ARBA" id="ARBA00023180"/>
    </source>
</evidence>
<dbReference type="PANTHER" id="PTHR22835">
    <property type="entry name" value="ZINC FINGER FYVE DOMAIN CONTAINING PROTEIN"/>
    <property type="match status" value="1"/>
</dbReference>
<evidence type="ECO:0000256" key="1">
    <source>
        <dbReference type="ARBA" id="ARBA00008668"/>
    </source>
</evidence>
<dbReference type="AlphaFoldDB" id="A0A0E0NVG4"/>
<dbReference type="HOGENOM" id="CLU_015101_2_1_1"/>
<evidence type="ECO:0000313" key="5">
    <source>
        <dbReference type="EnsemblPlants" id="ORUFI03G19140.1"/>
    </source>
</evidence>
<dbReference type="Gramene" id="ORUFI03G19140.1">
    <property type="protein sequence ID" value="ORUFI03G19140.1"/>
    <property type="gene ID" value="ORUFI03G19140"/>
</dbReference>
<dbReference type="CDD" id="cd01837">
    <property type="entry name" value="SGNH_plant_lipase_like"/>
    <property type="match status" value="1"/>
</dbReference>
<reference evidence="5" key="2">
    <citation type="submission" date="2015-06" db="UniProtKB">
        <authorList>
            <consortium name="EnsemblPlants"/>
        </authorList>
    </citation>
    <scope>IDENTIFICATION</scope>
</reference>
<dbReference type="Proteomes" id="UP000008022">
    <property type="component" value="Unassembled WGS sequence"/>
</dbReference>
<keyword evidence="2" id="KW-0732">Signal</keyword>
<dbReference type="Gene3D" id="3.40.50.1110">
    <property type="entry name" value="SGNH hydrolase"/>
    <property type="match status" value="1"/>
</dbReference>
<protein>
    <recommendedName>
        <fullName evidence="7">Esterase</fullName>
    </recommendedName>
</protein>
<sequence>MACGGKREAAYAPLRREAACGIGMEVACTGSSDVAVLAPRLRGSGGGAWRGQPLWRQILMDECNPSLDILDGESIPHGVQTSPVAMEEDVPLMVGSHDSGCGTSVTRYEEGTEKRYWEGTRSKGKRSTPHWHQKIYGVRLGSPMGEKRQPRPFSLSSPMTTTMLLLFLLLCTNSATADVAGSNGGCGGFKRMFSFGDSITDAGNLATISPPDASFNRLPYGETFFGHPTGRFCDGRLIVDFLADDLGLPFLTPFLRAKSPEDFRQGANFAVAGATALSQDFFKQMGLNLTIIPPFSLDVQLEWFKSVGGNDYNHPFFQNRSFTNEIKPLVPKVIAKIENAIKVLIDLGAKTIVVPGNFPIACVPSYLTMFQSKSSPQDYDAFGCIKWLNDFSVYHNRALKRMLHQIRRDPTVTVLYGDYYNTALEITHHPAVHGFKKETVLVACCGDGGPYNSNSLFSCGGPSTNLCTNPSTYISWDGVHLTEAAYKFVAHHIINKQ</sequence>
<organism evidence="5 6">
    <name type="scientific">Oryza rufipogon</name>
    <name type="common">Brownbeard rice</name>
    <name type="synonym">Asian wild rice</name>
    <dbReference type="NCBI Taxonomy" id="4529"/>
    <lineage>
        <taxon>Eukaryota</taxon>
        <taxon>Viridiplantae</taxon>
        <taxon>Streptophyta</taxon>
        <taxon>Embryophyta</taxon>
        <taxon>Tracheophyta</taxon>
        <taxon>Spermatophyta</taxon>
        <taxon>Magnoliopsida</taxon>
        <taxon>Liliopsida</taxon>
        <taxon>Poales</taxon>
        <taxon>Poaceae</taxon>
        <taxon>BOP clade</taxon>
        <taxon>Oryzoideae</taxon>
        <taxon>Oryzeae</taxon>
        <taxon>Oryzinae</taxon>
        <taxon>Oryza</taxon>
    </lineage>
</organism>
<keyword evidence="3" id="KW-0378">Hydrolase</keyword>
<proteinExistence type="inferred from homology"/>
<evidence type="ECO:0008006" key="7">
    <source>
        <dbReference type="Google" id="ProtNLM"/>
    </source>
</evidence>
<evidence type="ECO:0000313" key="6">
    <source>
        <dbReference type="Proteomes" id="UP000008022"/>
    </source>
</evidence>
<comment type="similarity">
    <text evidence="1">Belongs to the 'GDSL' lipolytic enzyme family.</text>
</comment>
<dbReference type="InterPro" id="IPR036514">
    <property type="entry name" value="SGNH_hydro_sf"/>
</dbReference>
<dbReference type="InterPro" id="IPR001087">
    <property type="entry name" value="GDSL"/>
</dbReference>
<dbReference type="SUPFAM" id="SSF52266">
    <property type="entry name" value="SGNH hydrolase"/>
    <property type="match status" value="1"/>
</dbReference>
<accession>A0A0E0NVG4</accession>
<dbReference type="EnsemblPlants" id="ORUFI03G19140.1">
    <property type="protein sequence ID" value="ORUFI03G19140.1"/>
    <property type="gene ID" value="ORUFI03G19140"/>
</dbReference>
<dbReference type="PANTHER" id="PTHR22835:SF498">
    <property type="entry name" value="GDSL-LIKE LIPASE_ACYLHYDROLASE FAMILY PROTEIN, EXPRESSED"/>
    <property type="match status" value="1"/>
</dbReference>
<dbReference type="InterPro" id="IPR035669">
    <property type="entry name" value="SGNH_plant_lipase-like"/>
</dbReference>
<name>A0A0E0NVG4_ORYRU</name>
<dbReference type="Pfam" id="PF00657">
    <property type="entry name" value="Lipase_GDSL"/>
    <property type="match status" value="1"/>
</dbReference>
<dbReference type="GO" id="GO:0016788">
    <property type="term" value="F:hydrolase activity, acting on ester bonds"/>
    <property type="evidence" value="ECO:0007669"/>
    <property type="project" value="InterPro"/>
</dbReference>
<keyword evidence="6" id="KW-1185">Reference proteome</keyword>
<reference evidence="6" key="1">
    <citation type="submission" date="2013-06" db="EMBL/GenBank/DDBJ databases">
        <authorList>
            <person name="Zhao Q."/>
        </authorList>
    </citation>
    <scope>NUCLEOTIDE SEQUENCE</scope>
    <source>
        <strain evidence="6">cv. W1943</strain>
    </source>
</reference>
<evidence type="ECO:0000256" key="3">
    <source>
        <dbReference type="ARBA" id="ARBA00022801"/>
    </source>
</evidence>
<keyword evidence="4" id="KW-0325">Glycoprotein</keyword>